<protein>
    <submittedName>
        <fullName evidence="2">Uncharacterized protein</fullName>
    </submittedName>
</protein>
<evidence type="ECO:0000313" key="3">
    <source>
        <dbReference type="Proteomes" id="UP001286456"/>
    </source>
</evidence>
<comment type="caution">
    <text evidence="2">The sequence shown here is derived from an EMBL/GenBank/DDBJ whole genome shotgun (WGS) entry which is preliminary data.</text>
</comment>
<dbReference type="AlphaFoldDB" id="A0AAE0IMG8"/>
<organism evidence="2 3">
    <name type="scientific">Cercophora scortea</name>
    <dbReference type="NCBI Taxonomy" id="314031"/>
    <lineage>
        <taxon>Eukaryota</taxon>
        <taxon>Fungi</taxon>
        <taxon>Dikarya</taxon>
        <taxon>Ascomycota</taxon>
        <taxon>Pezizomycotina</taxon>
        <taxon>Sordariomycetes</taxon>
        <taxon>Sordariomycetidae</taxon>
        <taxon>Sordariales</taxon>
        <taxon>Lasiosphaeriaceae</taxon>
        <taxon>Cercophora</taxon>
    </lineage>
</organism>
<reference evidence="2" key="2">
    <citation type="submission" date="2023-06" db="EMBL/GenBank/DDBJ databases">
        <authorList>
            <consortium name="Lawrence Berkeley National Laboratory"/>
            <person name="Haridas S."/>
            <person name="Hensen N."/>
            <person name="Bonometti L."/>
            <person name="Westerberg I."/>
            <person name="Brannstrom I.O."/>
            <person name="Guillou S."/>
            <person name="Cros-Aarteil S."/>
            <person name="Calhoun S."/>
            <person name="Kuo A."/>
            <person name="Mondo S."/>
            <person name="Pangilinan J."/>
            <person name="Riley R."/>
            <person name="Labutti K."/>
            <person name="Andreopoulos B."/>
            <person name="Lipzen A."/>
            <person name="Chen C."/>
            <person name="Yanf M."/>
            <person name="Daum C."/>
            <person name="Ng V."/>
            <person name="Clum A."/>
            <person name="Steindorff A."/>
            <person name="Ohm R."/>
            <person name="Martin F."/>
            <person name="Silar P."/>
            <person name="Natvig D."/>
            <person name="Lalanne C."/>
            <person name="Gautier V."/>
            <person name="Ament-Velasquez S.L."/>
            <person name="Kruys A."/>
            <person name="Hutchinson M.I."/>
            <person name="Powell A.J."/>
            <person name="Barry K."/>
            <person name="Miller A.N."/>
            <person name="Grigoriev I.V."/>
            <person name="Debuchy R."/>
            <person name="Gladieux P."/>
            <person name="Thoren M.H."/>
            <person name="Johannesson H."/>
        </authorList>
    </citation>
    <scope>NUCLEOTIDE SEQUENCE</scope>
    <source>
        <strain evidence="2">SMH4131-1</strain>
    </source>
</reference>
<reference evidence="2" key="1">
    <citation type="journal article" date="2023" name="Mol. Phylogenet. Evol.">
        <title>Genome-scale phylogeny and comparative genomics of the fungal order Sordariales.</title>
        <authorList>
            <person name="Hensen N."/>
            <person name="Bonometti L."/>
            <person name="Westerberg I."/>
            <person name="Brannstrom I.O."/>
            <person name="Guillou S."/>
            <person name="Cros-Aarteil S."/>
            <person name="Calhoun S."/>
            <person name="Haridas S."/>
            <person name="Kuo A."/>
            <person name="Mondo S."/>
            <person name="Pangilinan J."/>
            <person name="Riley R."/>
            <person name="LaButti K."/>
            <person name="Andreopoulos B."/>
            <person name="Lipzen A."/>
            <person name="Chen C."/>
            <person name="Yan M."/>
            <person name="Daum C."/>
            <person name="Ng V."/>
            <person name="Clum A."/>
            <person name="Steindorff A."/>
            <person name="Ohm R.A."/>
            <person name="Martin F."/>
            <person name="Silar P."/>
            <person name="Natvig D.O."/>
            <person name="Lalanne C."/>
            <person name="Gautier V."/>
            <person name="Ament-Velasquez S.L."/>
            <person name="Kruys A."/>
            <person name="Hutchinson M.I."/>
            <person name="Powell A.J."/>
            <person name="Barry K."/>
            <person name="Miller A.N."/>
            <person name="Grigoriev I.V."/>
            <person name="Debuchy R."/>
            <person name="Gladieux P."/>
            <person name="Hiltunen Thoren M."/>
            <person name="Johannesson H."/>
        </authorList>
    </citation>
    <scope>NUCLEOTIDE SEQUENCE</scope>
    <source>
        <strain evidence="2">SMH4131-1</strain>
    </source>
</reference>
<name>A0AAE0IMG8_9PEZI</name>
<dbReference type="Proteomes" id="UP001286456">
    <property type="component" value="Unassembled WGS sequence"/>
</dbReference>
<accession>A0AAE0IMG8</accession>
<feature type="region of interest" description="Disordered" evidence="1">
    <location>
        <begin position="120"/>
        <end position="139"/>
    </location>
</feature>
<feature type="compositionally biased region" description="Basic and acidic residues" evidence="1">
    <location>
        <begin position="129"/>
        <end position="139"/>
    </location>
</feature>
<proteinExistence type="predicted"/>
<evidence type="ECO:0000313" key="2">
    <source>
        <dbReference type="EMBL" id="KAK3327757.1"/>
    </source>
</evidence>
<keyword evidence="3" id="KW-1185">Reference proteome</keyword>
<dbReference type="EMBL" id="JAUEPO010000003">
    <property type="protein sequence ID" value="KAK3327757.1"/>
    <property type="molecule type" value="Genomic_DNA"/>
</dbReference>
<sequence>MAQQPPRQPLTSNHLKISNPDDRYEYATSIPCNKMTYKDGSGVAHEIFLPAGSAKAAADHYANKRWDELAKFPKWQNQPYTDEFYVITKFKKAGGGNHPDGDDEDEGVVVKEAGEALVLNEQGEVVLPSRDDGDGEGAK</sequence>
<gene>
    <name evidence="2" type="ORF">B0T19DRAFT_422710</name>
</gene>
<evidence type="ECO:0000256" key="1">
    <source>
        <dbReference type="SAM" id="MobiDB-lite"/>
    </source>
</evidence>